<dbReference type="SMART" id="SM00257">
    <property type="entry name" value="LysM"/>
    <property type="match status" value="1"/>
</dbReference>
<dbReference type="AlphaFoldDB" id="A0A485M0P5"/>
<evidence type="ECO:0000256" key="6">
    <source>
        <dbReference type="ARBA" id="ARBA00022960"/>
    </source>
</evidence>
<protein>
    <submittedName>
        <fullName evidence="12">Putative L,D-transpeptidase YkuD</fullName>
        <ecNumber evidence="12">2.-.-.-</ecNumber>
    </submittedName>
</protein>
<feature type="domain" description="LysM" evidence="10">
    <location>
        <begin position="148"/>
        <end position="192"/>
    </location>
</feature>
<evidence type="ECO:0000313" key="12">
    <source>
        <dbReference type="EMBL" id="VFU14665.1"/>
    </source>
</evidence>
<dbReference type="GO" id="GO:0016757">
    <property type="term" value="F:glycosyltransferase activity"/>
    <property type="evidence" value="ECO:0007669"/>
    <property type="project" value="UniProtKB-KW"/>
</dbReference>
<dbReference type="InterPro" id="IPR038063">
    <property type="entry name" value="Transpep_catalytic_dom"/>
</dbReference>
<dbReference type="UniPathway" id="UPA00219"/>
<dbReference type="PANTHER" id="PTHR30582">
    <property type="entry name" value="L,D-TRANSPEPTIDASE"/>
    <property type="match status" value="1"/>
</dbReference>
<evidence type="ECO:0000256" key="5">
    <source>
        <dbReference type="ARBA" id="ARBA00022801"/>
    </source>
</evidence>
<feature type="domain" description="L,D-TPase catalytic" evidence="11">
    <location>
        <begin position="11"/>
        <end position="120"/>
    </location>
</feature>
<dbReference type="SUPFAM" id="SSF141523">
    <property type="entry name" value="L,D-transpeptidase catalytic domain-like"/>
    <property type="match status" value="1"/>
</dbReference>
<evidence type="ECO:0000256" key="4">
    <source>
        <dbReference type="ARBA" id="ARBA00022679"/>
    </source>
</evidence>
<dbReference type="Pfam" id="PF03734">
    <property type="entry name" value="YkuD"/>
    <property type="match status" value="1"/>
</dbReference>
<evidence type="ECO:0000256" key="2">
    <source>
        <dbReference type="ARBA" id="ARBA00005992"/>
    </source>
</evidence>
<dbReference type="CDD" id="cd16913">
    <property type="entry name" value="YkuD_like"/>
    <property type="match status" value="1"/>
</dbReference>
<accession>A0A485M0P5</accession>
<evidence type="ECO:0000256" key="3">
    <source>
        <dbReference type="ARBA" id="ARBA00022676"/>
    </source>
</evidence>
<dbReference type="EC" id="2.-.-.-" evidence="12"/>
<dbReference type="InterPro" id="IPR036779">
    <property type="entry name" value="LysM_dom_sf"/>
</dbReference>
<sequence>MAEAMTRAYGSYLLINLTTRQLSHLEGNKTIRTYPVGVGKPSTPTPTGSFTVIVKIINPGGVLGTRWMGLSVPGGNYGIHGTNNPPSIGGYVSNGCIRMYNHDVEELFPRVSIGTPVEIISGKGETGLKNNPAPKLEKLPTGSQDGTRKHTVQPGESLWKIAEKYKVNLDAIIQANRLSNPDLIYPGQSIIIPRKNSRG</sequence>
<dbReference type="Pfam" id="PF01476">
    <property type="entry name" value="LysM"/>
    <property type="match status" value="1"/>
</dbReference>
<proteinExistence type="inferred from homology"/>
<dbReference type="InterPro" id="IPR005490">
    <property type="entry name" value="LD_TPept_cat_dom"/>
</dbReference>
<dbReference type="EMBL" id="CAADRN010000179">
    <property type="protein sequence ID" value="VFU14665.1"/>
    <property type="molecule type" value="Genomic_DNA"/>
</dbReference>
<dbReference type="Gene3D" id="2.40.440.10">
    <property type="entry name" value="L,D-transpeptidase catalytic domain-like"/>
    <property type="match status" value="1"/>
</dbReference>
<dbReference type="GO" id="GO:0005576">
    <property type="term" value="C:extracellular region"/>
    <property type="evidence" value="ECO:0007669"/>
    <property type="project" value="TreeGrafter"/>
</dbReference>
<keyword evidence="4 12" id="KW-0808">Transferase</keyword>
<keyword evidence="5" id="KW-0378">Hydrolase</keyword>
<dbReference type="SUPFAM" id="SSF54106">
    <property type="entry name" value="LysM domain"/>
    <property type="match status" value="1"/>
</dbReference>
<organism evidence="12">
    <name type="scientific">anaerobic digester metagenome</name>
    <dbReference type="NCBI Taxonomy" id="1263854"/>
    <lineage>
        <taxon>unclassified sequences</taxon>
        <taxon>metagenomes</taxon>
        <taxon>ecological metagenomes</taxon>
    </lineage>
</organism>
<keyword evidence="8" id="KW-0961">Cell wall biogenesis/degradation</keyword>
<evidence type="ECO:0000256" key="8">
    <source>
        <dbReference type="ARBA" id="ARBA00023316"/>
    </source>
</evidence>
<evidence type="ECO:0000256" key="9">
    <source>
        <dbReference type="SAM" id="MobiDB-lite"/>
    </source>
</evidence>
<dbReference type="PANTHER" id="PTHR30582:SF24">
    <property type="entry name" value="L,D-TRANSPEPTIDASE ERFK_SRFK-RELATED"/>
    <property type="match status" value="1"/>
</dbReference>
<name>A0A485M0P5_9ZZZZ</name>
<dbReference type="GO" id="GO:0071555">
    <property type="term" value="P:cell wall organization"/>
    <property type="evidence" value="ECO:0007669"/>
    <property type="project" value="UniProtKB-KW"/>
</dbReference>
<dbReference type="CDD" id="cd00118">
    <property type="entry name" value="LysM"/>
    <property type="match status" value="1"/>
</dbReference>
<dbReference type="GO" id="GO:0071972">
    <property type="term" value="F:peptidoglycan L,D-transpeptidase activity"/>
    <property type="evidence" value="ECO:0007669"/>
    <property type="project" value="TreeGrafter"/>
</dbReference>
<gene>
    <name evidence="12" type="primary">ykuD</name>
    <name evidence="12" type="ORF">SCFA_260007</name>
</gene>
<comment type="pathway">
    <text evidence="1">Cell wall biogenesis; peptidoglycan biosynthesis.</text>
</comment>
<keyword evidence="6" id="KW-0133">Cell shape</keyword>
<dbReference type="Gene3D" id="3.10.350.10">
    <property type="entry name" value="LysM domain"/>
    <property type="match status" value="1"/>
</dbReference>
<dbReference type="InterPro" id="IPR018392">
    <property type="entry name" value="LysM"/>
</dbReference>
<evidence type="ECO:0000256" key="7">
    <source>
        <dbReference type="ARBA" id="ARBA00022984"/>
    </source>
</evidence>
<dbReference type="GO" id="GO:0018104">
    <property type="term" value="P:peptidoglycan-protein cross-linking"/>
    <property type="evidence" value="ECO:0007669"/>
    <property type="project" value="TreeGrafter"/>
</dbReference>
<evidence type="ECO:0000256" key="1">
    <source>
        <dbReference type="ARBA" id="ARBA00004752"/>
    </source>
</evidence>
<dbReference type="GO" id="GO:0008360">
    <property type="term" value="P:regulation of cell shape"/>
    <property type="evidence" value="ECO:0007669"/>
    <property type="project" value="UniProtKB-KW"/>
</dbReference>
<feature type="region of interest" description="Disordered" evidence="9">
    <location>
        <begin position="124"/>
        <end position="152"/>
    </location>
</feature>
<keyword evidence="3" id="KW-0328">Glycosyltransferase</keyword>
<comment type="similarity">
    <text evidence="2">Belongs to the YkuD family.</text>
</comment>
<reference evidence="12" key="1">
    <citation type="submission" date="2019-03" db="EMBL/GenBank/DDBJ databases">
        <authorList>
            <person name="Hao L."/>
        </authorList>
    </citation>
    <scope>NUCLEOTIDE SEQUENCE</scope>
</reference>
<evidence type="ECO:0000259" key="10">
    <source>
        <dbReference type="PROSITE" id="PS51782"/>
    </source>
</evidence>
<dbReference type="PROSITE" id="PS52029">
    <property type="entry name" value="LD_TPASE"/>
    <property type="match status" value="1"/>
</dbReference>
<keyword evidence="7" id="KW-0573">Peptidoglycan synthesis</keyword>
<evidence type="ECO:0000259" key="11">
    <source>
        <dbReference type="PROSITE" id="PS52029"/>
    </source>
</evidence>
<dbReference type="PROSITE" id="PS51782">
    <property type="entry name" value="LYSM"/>
    <property type="match status" value="1"/>
</dbReference>
<dbReference type="InterPro" id="IPR050979">
    <property type="entry name" value="LD-transpeptidase"/>
</dbReference>